<reference evidence="1 2" key="1">
    <citation type="submission" date="2023-01" db="EMBL/GenBank/DDBJ databases">
        <title>Pseudomonas SA3-5T sp. nov., isolated from tidal flat sediment.</title>
        <authorList>
            <person name="Kim H.S."/>
            <person name="Kim J.-S."/>
            <person name="Suh M.K."/>
            <person name="Eom M.K."/>
            <person name="Lee J.-S."/>
        </authorList>
    </citation>
    <scope>NUCLEOTIDE SEQUENCE [LARGE SCALE GENOMIC DNA]</scope>
    <source>
        <strain evidence="1 2">SA3-5</strain>
    </source>
</reference>
<dbReference type="EMBL" id="JAQJZJ010000021">
    <property type="protein sequence ID" value="MDA7089313.1"/>
    <property type="molecule type" value="Genomic_DNA"/>
</dbReference>
<proteinExistence type="predicted"/>
<sequence>MSQTAFQTLWQSNEGQSVGISHLFLKCAYIRNFLVGLAPDEGGQRYVIFGPELGISGLSTRLRIDSDEIGWLNDIVFESPRLSVCDPDVLRGDMAITIKTLPHLKNYRPKPQPAPGLDYSLEKEGSYHVLGAVAESKKIENYGSLPLLEGIFAALPSRRVTPCSH</sequence>
<gene>
    <name evidence="1" type="ORF">PH586_23330</name>
</gene>
<dbReference type="RefSeq" id="WP_271350197.1">
    <property type="nucleotide sequence ID" value="NZ_JAQJZJ010000021.1"/>
</dbReference>
<evidence type="ECO:0000313" key="1">
    <source>
        <dbReference type="EMBL" id="MDA7089313.1"/>
    </source>
</evidence>
<evidence type="ECO:0000313" key="2">
    <source>
        <dbReference type="Proteomes" id="UP001212042"/>
    </source>
</evidence>
<protein>
    <submittedName>
        <fullName evidence="1">Uncharacterized protein</fullName>
    </submittedName>
</protein>
<organism evidence="1 2">
    <name type="scientific">Pseudomonas aestuarii</name>
    <dbReference type="NCBI Taxonomy" id="3018340"/>
    <lineage>
        <taxon>Bacteria</taxon>
        <taxon>Pseudomonadati</taxon>
        <taxon>Pseudomonadota</taxon>
        <taxon>Gammaproteobacteria</taxon>
        <taxon>Pseudomonadales</taxon>
        <taxon>Pseudomonadaceae</taxon>
        <taxon>Pseudomonas</taxon>
    </lineage>
</organism>
<name>A0ABT4XM72_9PSED</name>
<keyword evidence="2" id="KW-1185">Reference proteome</keyword>
<dbReference type="Proteomes" id="UP001212042">
    <property type="component" value="Unassembled WGS sequence"/>
</dbReference>
<accession>A0ABT4XM72</accession>
<comment type="caution">
    <text evidence="1">The sequence shown here is derived from an EMBL/GenBank/DDBJ whole genome shotgun (WGS) entry which is preliminary data.</text>
</comment>